<name>A0A316HCR7_9SPHI</name>
<dbReference type="AlphaFoldDB" id="A0A316HCR7"/>
<dbReference type="Gene3D" id="3.30.1460.30">
    <property type="entry name" value="YgaC/TfoX-N like chaperone"/>
    <property type="match status" value="1"/>
</dbReference>
<sequence length="112" mass="12930">MPYNQQLADRVREALMDQPIIEEKKMFQGVCFLVDDKMCVCVSEHSLLCRIGQKQANLELEKGNCTQMMNNGRVMKDFVYVDEMEVATSEELKYWIALCIAFNPLAKSSKKK</sequence>
<keyword evidence="3" id="KW-1185">Reference proteome</keyword>
<organism evidence="2 3">
    <name type="scientific">Mucilaginibacter oryzae</name>
    <dbReference type="NCBI Taxonomy" id="468058"/>
    <lineage>
        <taxon>Bacteria</taxon>
        <taxon>Pseudomonadati</taxon>
        <taxon>Bacteroidota</taxon>
        <taxon>Sphingobacteriia</taxon>
        <taxon>Sphingobacteriales</taxon>
        <taxon>Sphingobacteriaceae</taxon>
        <taxon>Mucilaginibacter</taxon>
    </lineage>
</organism>
<dbReference type="Pfam" id="PF04993">
    <property type="entry name" value="TfoX_N"/>
    <property type="match status" value="1"/>
</dbReference>
<feature type="domain" description="TfoX N-terminal" evidence="1">
    <location>
        <begin position="15"/>
        <end position="101"/>
    </location>
</feature>
<dbReference type="RefSeq" id="WP_109607188.1">
    <property type="nucleotide sequence ID" value="NZ_QGHA01000002.1"/>
</dbReference>
<dbReference type="SUPFAM" id="SSF159894">
    <property type="entry name" value="YgaC/TfoX-N like"/>
    <property type="match status" value="1"/>
</dbReference>
<reference evidence="2 3" key="1">
    <citation type="submission" date="2018-05" db="EMBL/GenBank/DDBJ databases">
        <title>Genomic Encyclopedia of Archaeal and Bacterial Type Strains, Phase II (KMG-II): from individual species to whole genera.</title>
        <authorList>
            <person name="Goeker M."/>
        </authorList>
    </citation>
    <scope>NUCLEOTIDE SEQUENCE [LARGE SCALE GENOMIC DNA]</scope>
    <source>
        <strain evidence="2 3">DSM 19975</strain>
    </source>
</reference>
<evidence type="ECO:0000313" key="3">
    <source>
        <dbReference type="Proteomes" id="UP000245678"/>
    </source>
</evidence>
<gene>
    <name evidence="2" type="ORF">LX99_01388</name>
</gene>
<dbReference type="Proteomes" id="UP000245678">
    <property type="component" value="Unassembled WGS sequence"/>
</dbReference>
<proteinExistence type="predicted"/>
<dbReference type="InterPro" id="IPR007076">
    <property type="entry name" value="TfoX_N"/>
</dbReference>
<evidence type="ECO:0000313" key="2">
    <source>
        <dbReference type="EMBL" id="PWK78934.1"/>
    </source>
</evidence>
<dbReference type="EMBL" id="QGHA01000002">
    <property type="protein sequence ID" value="PWK78934.1"/>
    <property type="molecule type" value="Genomic_DNA"/>
</dbReference>
<accession>A0A316HCR7</accession>
<protein>
    <submittedName>
        <fullName evidence="2">TfoX-like protein</fullName>
    </submittedName>
</protein>
<comment type="caution">
    <text evidence="2">The sequence shown here is derived from an EMBL/GenBank/DDBJ whole genome shotgun (WGS) entry which is preliminary data.</text>
</comment>
<evidence type="ECO:0000259" key="1">
    <source>
        <dbReference type="Pfam" id="PF04993"/>
    </source>
</evidence>